<evidence type="ECO:0000313" key="3">
    <source>
        <dbReference type="Proteomes" id="UP000813824"/>
    </source>
</evidence>
<name>A0A8K0XP91_9AGAR</name>
<dbReference type="AlphaFoldDB" id="A0A8K0XP91"/>
<feature type="chain" id="PRO_5035461819" description="Secreted protein" evidence="1">
    <location>
        <begin position="19"/>
        <end position="153"/>
    </location>
</feature>
<protein>
    <recommendedName>
        <fullName evidence="4">Secreted protein</fullName>
    </recommendedName>
</protein>
<keyword evidence="3" id="KW-1185">Reference proteome</keyword>
<reference evidence="2" key="1">
    <citation type="journal article" date="2021" name="New Phytol.">
        <title>Evolutionary innovations through gain and loss of genes in the ectomycorrhizal Boletales.</title>
        <authorList>
            <person name="Wu G."/>
            <person name="Miyauchi S."/>
            <person name="Morin E."/>
            <person name="Kuo A."/>
            <person name="Drula E."/>
            <person name="Varga T."/>
            <person name="Kohler A."/>
            <person name="Feng B."/>
            <person name="Cao Y."/>
            <person name="Lipzen A."/>
            <person name="Daum C."/>
            <person name="Hundley H."/>
            <person name="Pangilinan J."/>
            <person name="Johnson J."/>
            <person name="Barry K."/>
            <person name="LaButti K."/>
            <person name="Ng V."/>
            <person name="Ahrendt S."/>
            <person name="Min B."/>
            <person name="Choi I.G."/>
            <person name="Park H."/>
            <person name="Plett J.M."/>
            <person name="Magnuson J."/>
            <person name="Spatafora J.W."/>
            <person name="Nagy L.G."/>
            <person name="Henrissat B."/>
            <person name="Grigoriev I.V."/>
            <person name="Yang Z.L."/>
            <person name="Xu J."/>
            <person name="Martin F.M."/>
        </authorList>
    </citation>
    <scope>NUCLEOTIDE SEQUENCE</scope>
    <source>
        <strain evidence="2">KKN 215</strain>
    </source>
</reference>
<evidence type="ECO:0000256" key="1">
    <source>
        <dbReference type="SAM" id="SignalP"/>
    </source>
</evidence>
<gene>
    <name evidence="2" type="ORF">BXZ70DRAFT_211661</name>
</gene>
<organism evidence="2 3">
    <name type="scientific">Cristinia sonorae</name>
    <dbReference type="NCBI Taxonomy" id="1940300"/>
    <lineage>
        <taxon>Eukaryota</taxon>
        <taxon>Fungi</taxon>
        <taxon>Dikarya</taxon>
        <taxon>Basidiomycota</taxon>
        <taxon>Agaricomycotina</taxon>
        <taxon>Agaricomycetes</taxon>
        <taxon>Agaricomycetidae</taxon>
        <taxon>Agaricales</taxon>
        <taxon>Pleurotineae</taxon>
        <taxon>Stephanosporaceae</taxon>
        <taxon>Cristinia</taxon>
    </lineage>
</organism>
<evidence type="ECO:0000313" key="2">
    <source>
        <dbReference type="EMBL" id="KAH8099708.1"/>
    </source>
</evidence>
<feature type="signal peptide" evidence="1">
    <location>
        <begin position="1"/>
        <end position="18"/>
    </location>
</feature>
<sequence>MHTCTLFLLIFFSLFAFSKDRTRYVQQENTLPYLLAATTKPDLEISERRRFRARVHIQRARLSECGLGIVAIEPIGTLMMHTTSLQTQRLDANTITIGMRICKARIKNQGWRAHTPRTWSRLQMSLLSRIGVFIHSDPMISNIIPILGTGTFR</sequence>
<dbReference type="Proteomes" id="UP000813824">
    <property type="component" value="Unassembled WGS sequence"/>
</dbReference>
<accession>A0A8K0XP91</accession>
<comment type="caution">
    <text evidence="2">The sequence shown here is derived from an EMBL/GenBank/DDBJ whole genome shotgun (WGS) entry which is preliminary data.</text>
</comment>
<keyword evidence="1" id="KW-0732">Signal</keyword>
<evidence type="ECO:0008006" key="4">
    <source>
        <dbReference type="Google" id="ProtNLM"/>
    </source>
</evidence>
<dbReference type="EMBL" id="JAEVFJ010000018">
    <property type="protein sequence ID" value="KAH8099708.1"/>
    <property type="molecule type" value="Genomic_DNA"/>
</dbReference>
<proteinExistence type="predicted"/>